<evidence type="ECO:0000256" key="5">
    <source>
        <dbReference type="ARBA" id="ARBA00022692"/>
    </source>
</evidence>
<accession>A0A161PMM9</accession>
<dbReference type="EMBL" id="LTAO01000001">
    <property type="protein sequence ID" value="KYG35343.1"/>
    <property type="molecule type" value="Genomic_DNA"/>
</dbReference>
<evidence type="ECO:0000256" key="9">
    <source>
        <dbReference type="SAM" id="Phobius"/>
    </source>
</evidence>
<dbReference type="GO" id="GO:0005886">
    <property type="term" value="C:plasma membrane"/>
    <property type="evidence" value="ECO:0007669"/>
    <property type="project" value="UniProtKB-SubCell"/>
</dbReference>
<keyword evidence="3" id="KW-1003">Cell membrane</keyword>
<evidence type="ECO:0000256" key="2">
    <source>
        <dbReference type="ARBA" id="ARBA00022448"/>
    </source>
</evidence>
<keyword evidence="6 9" id="KW-1133">Transmembrane helix</keyword>
<dbReference type="PANTHER" id="PTHR32196">
    <property type="entry name" value="ABC TRANSPORTER PERMEASE PROTEIN YPHD-RELATED-RELATED"/>
    <property type="match status" value="1"/>
</dbReference>
<protein>
    <recommendedName>
        <fullName evidence="8">Autoinducer 2 import system permease protein LsrD</fullName>
    </recommendedName>
</protein>
<dbReference type="GO" id="GO:0022857">
    <property type="term" value="F:transmembrane transporter activity"/>
    <property type="evidence" value="ECO:0007669"/>
    <property type="project" value="InterPro"/>
</dbReference>
<gene>
    <name evidence="10" type="ORF">AZF04_02685</name>
</gene>
<keyword evidence="7 9" id="KW-0472">Membrane</keyword>
<feature type="transmembrane region" description="Helical" evidence="9">
    <location>
        <begin position="61"/>
        <end position="78"/>
    </location>
</feature>
<keyword evidence="2" id="KW-0813">Transport</keyword>
<dbReference type="AlphaFoldDB" id="A0A161PMM9"/>
<dbReference type="Proteomes" id="UP000075806">
    <property type="component" value="Unassembled WGS sequence"/>
</dbReference>
<sequence>MVKHHEYVQRTLEHKQAFSLKKFFFQWEWVLILVFLIVLMINSNLSPYFLSINGLKDATMIFLDKAFIVFPMVMIMILRDIDISVGSTVALSSVVMATVYNSLGVPMEVAIVICIFVGALCGFINGLLIVKFKELSAVIVTLGTMILYRGIAYVILEDQASGNFPEWFSFFGWGNIGGIPFILILFIIFAIAFTLLLHKTTFGRQIYAMGNNDTASRFSGVQVDKVKIIVFTLAGIMAAITAIFLASRMGSTRPNVANMYELDVITMVALGGISTAGGKGRMLGAIIAVFIIGYLQYGLGLINISSQSMLIIIGALLLIAVAIPKVNLYHTFERLKEKRKARTRNK</sequence>
<organism evidence="10 11">
    <name type="scientific">Alkalihalobacillus trypoxylicola</name>
    <dbReference type="NCBI Taxonomy" id="519424"/>
    <lineage>
        <taxon>Bacteria</taxon>
        <taxon>Bacillati</taxon>
        <taxon>Bacillota</taxon>
        <taxon>Bacilli</taxon>
        <taxon>Bacillales</taxon>
        <taxon>Bacillaceae</taxon>
        <taxon>Alkalihalobacillus</taxon>
    </lineage>
</organism>
<feature type="transmembrane region" description="Helical" evidence="9">
    <location>
        <begin position="176"/>
        <end position="197"/>
    </location>
</feature>
<dbReference type="OrthoDB" id="9813906at2"/>
<feature type="transmembrane region" description="Helical" evidence="9">
    <location>
        <begin position="137"/>
        <end position="156"/>
    </location>
</feature>
<keyword evidence="4" id="KW-0997">Cell inner membrane</keyword>
<evidence type="ECO:0000256" key="4">
    <source>
        <dbReference type="ARBA" id="ARBA00022519"/>
    </source>
</evidence>
<dbReference type="Pfam" id="PF02653">
    <property type="entry name" value="BPD_transp_2"/>
    <property type="match status" value="1"/>
</dbReference>
<dbReference type="PANTHER" id="PTHR32196:SF71">
    <property type="entry name" value="AUTOINDUCER 2 IMPORT SYSTEM PERMEASE PROTEIN LSRD"/>
    <property type="match status" value="1"/>
</dbReference>
<evidence type="ECO:0000256" key="6">
    <source>
        <dbReference type="ARBA" id="ARBA00022989"/>
    </source>
</evidence>
<feature type="transmembrane region" description="Helical" evidence="9">
    <location>
        <begin position="23"/>
        <end position="41"/>
    </location>
</feature>
<feature type="transmembrane region" description="Helical" evidence="9">
    <location>
        <begin position="259"/>
        <end position="276"/>
    </location>
</feature>
<evidence type="ECO:0000313" key="11">
    <source>
        <dbReference type="Proteomes" id="UP000075806"/>
    </source>
</evidence>
<feature type="transmembrane region" description="Helical" evidence="9">
    <location>
        <begin position="226"/>
        <end position="247"/>
    </location>
</feature>
<keyword evidence="5 9" id="KW-0812">Transmembrane</keyword>
<dbReference type="CDD" id="cd06579">
    <property type="entry name" value="TM_PBP1_transp_AraH_like"/>
    <property type="match status" value="1"/>
</dbReference>
<evidence type="ECO:0000256" key="7">
    <source>
        <dbReference type="ARBA" id="ARBA00023136"/>
    </source>
</evidence>
<keyword evidence="11" id="KW-1185">Reference proteome</keyword>
<feature type="transmembrane region" description="Helical" evidence="9">
    <location>
        <begin position="310"/>
        <end position="332"/>
    </location>
</feature>
<comment type="subcellular location">
    <subcellularLocation>
        <location evidence="1">Cell membrane</location>
        <topology evidence="1">Multi-pass membrane protein</topology>
    </subcellularLocation>
</comment>
<dbReference type="STRING" id="519424.AZF04_02685"/>
<evidence type="ECO:0000256" key="3">
    <source>
        <dbReference type="ARBA" id="ARBA00022475"/>
    </source>
</evidence>
<evidence type="ECO:0000313" key="10">
    <source>
        <dbReference type="EMBL" id="KYG35343.1"/>
    </source>
</evidence>
<name>A0A161PMM9_9BACI</name>
<reference evidence="10" key="1">
    <citation type="submission" date="2016-02" db="EMBL/GenBank/DDBJ databases">
        <title>Genome sequence of Bacillus trypoxylicola KCTC 13244(T).</title>
        <authorList>
            <person name="Jeong H."/>
            <person name="Park S.-H."/>
            <person name="Choi S.-K."/>
        </authorList>
    </citation>
    <scope>NUCLEOTIDE SEQUENCE [LARGE SCALE GENOMIC DNA]</scope>
    <source>
        <strain evidence="10">KCTC 13244</strain>
    </source>
</reference>
<comment type="caution">
    <text evidence="10">The sequence shown here is derived from an EMBL/GenBank/DDBJ whole genome shotgun (WGS) entry which is preliminary data.</text>
</comment>
<evidence type="ECO:0000256" key="1">
    <source>
        <dbReference type="ARBA" id="ARBA00004651"/>
    </source>
</evidence>
<proteinExistence type="predicted"/>
<feature type="transmembrane region" description="Helical" evidence="9">
    <location>
        <begin position="283"/>
        <end position="304"/>
    </location>
</feature>
<feature type="transmembrane region" description="Helical" evidence="9">
    <location>
        <begin position="109"/>
        <end position="130"/>
    </location>
</feature>
<evidence type="ECO:0000256" key="8">
    <source>
        <dbReference type="ARBA" id="ARBA00039381"/>
    </source>
</evidence>
<feature type="transmembrane region" description="Helical" evidence="9">
    <location>
        <begin position="85"/>
        <end position="103"/>
    </location>
</feature>
<dbReference type="InterPro" id="IPR001851">
    <property type="entry name" value="ABC_transp_permease"/>
</dbReference>